<dbReference type="AlphaFoldDB" id="A0A850P7W5"/>
<dbReference type="RefSeq" id="WP_176613659.1">
    <property type="nucleotide sequence ID" value="NZ_JABXXR010000059.1"/>
</dbReference>
<dbReference type="Gene3D" id="3.20.20.30">
    <property type="entry name" value="Luciferase-like domain"/>
    <property type="match status" value="1"/>
</dbReference>
<accession>A0A850P7W5</accession>
<sequence length="331" mass="35693">MIPFSVLDLSLITSTGSPAEAFANSRDLARHAETLGFERYWVAEHHAMPGIASAATALLIQHIASATQTIRVGSGGIMLPNHSPLAIAEQFGTLETLFPGRIDLGLGRAPGSDQETVRALRRDAGSADRFPQDVVDLLAYLGPPQPGQRVVAVPGADTNVPVWLLGSSLFSAQLAAYLGLPFAFAAHFAPEQMEAALTLYRREFEPSRYRQTPHAMVCVNVIAADTDARAARLETSLRQYFVALRTGRPIAYPPPIDPETHAWSESEKALFAHALRFTFAGSPATVQAGLCGFISRYQPDELMIAAPIFDHGARRDSLSHAMAIRAALARA</sequence>
<dbReference type="InterPro" id="IPR011251">
    <property type="entry name" value="Luciferase-like_dom"/>
</dbReference>
<dbReference type="PANTHER" id="PTHR30137">
    <property type="entry name" value="LUCIFERASE-LIKE MONOOXYGENASE"/>
    <property type="match status" value="1"/>
</dbReference>
<evidence type="ECO:0000256" key="2">
    <source>
        <dbReference type="ARBA" id="ARBA00074555"/>
    </source>
</evidence>
<dbReference type="Pfam" id="PF00296">
    <property type="entry name" value="Bac_luciferase"/>
    <property type="match status" value="1"/>
</dbReference>
<dbReference type="FunFam" id="3.20.20.30:FF:000002">
    <property type="entry name" value="LLM class flavin-dependent oxidoreductase"/>
    <property type="match status" value="1"/>
</dbReference>
<name>A0A850P7W5_9PROT</name>
<comment type="similarity">
    <text evidence="1">To bacterial alkanal monooxygenase alpha and beta chains.</text>
</comment>
<dbReference type="PANTHER" id="PTHR30137:SF6">
    <property type="entry name" value="LUCIFERASE-LIKE MONOOXYGENASE"/>
    <property type="match status" value="1"/>
</dbReference>
<gene>
    <name evidence="4" type="ORF">HUK82_09030</name>
</gene>
<proteinExistence type="predicted"/>
<evidence type="ECO:0000313" key="5">
    <source>
        <dbReference type="Proteomes" id="UP000585665"/>
    </source>
</evidence>
<organism evidence="4 5">
    <name type="scientific">Ameyamaea chiangmaiensis</name>
    <dbReference type="NCBI Taxonomy" id="442969"/>
    <lineage>
        <taxon>Bacteria</taxon>
        <taxon>Pseudomonadati</taxon>
        <taxon>Pseudomonadota</taxon>
        <taxon>Alphaproteobacteria</taxon>
        <taxon>Acetobacterales</taxon>
        <taxon>Acetobacteraceae</taxon>
        <taxon>Ameyamaea</taxon>
    </lineage>
</organism>
<evidence type="ECO:0000256" key="1">
    <source>
        <dbReference type="ARBA" id="ARBA00007789"/>
    </source>
</evidence>
<feature type="domain" description="Luciferase-like" evidence="3">
    <location>
        <begin position="4"/>
        <end position="245"/>
    </location>
</feature>
<dbReference type="GO" id="GO:0005829">
    <property type="term" value="C:cytosol"/>
    <property type="evidence" value="ECO:0007669"/>
    <property type="project" value="TreeGrafter"/>
</dbReference>
<comment type="caution">
    <text evidence="4">The sequence shown here is derived from an EMBL/GenBank/DDBJ whole genome shotgun (WGS) entry which is preliminary data.</text>
</comment>
<dbReference type="InterPro" id="IPR036661">
    <property type="entry name" value="Luciferase-like_sf"/>
</dbReference>
<evidence type="ECO:0000313" key="4">
    <source>
        <dbReference type="EMBL" id="NVN40705.1"/>
    </source>
</evidence>
<keyword evidence="5" id="KW-1185">Reference proteome</keyword>
<dbReference type="EMBL" id="JABXXR010000059">
    <property type="protein sequence ID" value="NVN40705.1"/>
    <property type="molecule type" value="Genomic_DNA"/>
</dbReference>
<dbReference type="InterPro" id="IPR050766">
    <property type="entry name" value="Bact_Lucif_Oxidored"/>
</dbReference>
<dbReference type="NCBIfam" id="TIGR03558">
    <property type="entry name" value="oxido_grp_1"/>
    <property type="match status" value="1"/>
</dbReference>
<dbReference type="Proteomes" id="UP000585665">
    <property type="component" value="Unassembled WGS sequence"/>
</dbReference>
<dbReference type="SUPFAM" id="SSF51679">
    <property type="entry name" value="Bacterial luciferase-like"/>
    <property type="match status" value="1"/>
</dbReference>
<reference evidence="4 5" key="1">
    <citation type="submission" date="2020-06" db="EMBL/GenBank/DDBJ databases">
        <title>Description of novel acetic acid bacteria.</title>
        <authorList>
            <person name="Sombolestani A."/>
        </authorList>
    </citation>
    <scope>NUCLEOTIDE SEQUENCE [LARGE SCALE GENOMIC DNA]</scope>
    <source>
        <strain evidence="4 5">LMG 27010</strain>
    </source>
</reference>
<dbReference type="InterPro" id="IPR019949">
    <property type="entry name" value="CmoO-like"/>
</dbReference>
<evidence type="ECO:0000259" key="3">
    <source>
        <dbReference type="Pfam" id="PF00296"/>
    </source>
</evidence>
<dbReference type="GO" id="GO:0016705">
    <property type="term" value="F:oxidoreductase activity, acting on paired donors, with incorporation or reduction of molecular oxygen"/>
    <property type="evidence" value="ECO:0007669"/>
    <property type="project" value="InterPro"/>
</dbReference>
<protein>
    <recommendedName>
        <fullName evidence="2">Luciferase-like monooxygenase</fullName>
    </recommendedName>
</protein>